<accession>A0AAX3N2T3</accession>
<organism evidence="1 2">
    <name type="scientific">Paenibacillus urinalis</name>
    <dbReference type="NCBI Taxonomy" id="521520"/>
    <lineage>
        <taxon>Bacteria</taxon>
        <taxon>Bacillati</taxon>
        <taxon>Bacillota</taxon>
        <taxon>Bacilli</taxon>
        <taxon>Bacillales</taxon>
        <taxon>Paenibacillaceae</taxon>
        <taxon>Paenibacillus</taxon>
    </lineage>
</organism>
<dbReference type="AlphaFoldDB" id="A0AAX3N2T3"/>
<protein>
    <submittedName>
        <fullName evidence="1">Nucleoside 2-deoxyribosyltransferase</fullName>
    </submittedName>
</protein>
<gene>
    <name evidence="1" type="ORF">PUW23_07445</name>
</gene>
<dbReference type="Proteomes" id="UP001220962">
    <property type="component" value="Chromosome"/>
</dbReference>
<evidence type="ECO:0000313" key="2">
    <source>
        <dbReference type="Proteomes" id="UP001220962"/>
    </source>
</evidence>
<proteinExistence type="predicted"/>
<name>A0AAX3N2T3_9BACL</name>
<dbReference type="RefSeq" id="WP_047910116.1">
    <property type="nucleotide sequence ID" value="NZ_CP118101.1"/>
</dbReference>
<dbReference type="Pfam" id="PF05014">
    <property type="entry name" value="Nuc_deoxyrib_tr"/>
    <property type="match status" value="1"/>
</dbReference>
<reference evidence="1" key="1">
    <citation type="submission" date="2023-02" db="EMBL/GenBank/DDBJ databases">
        <title>Pathogen: clinical or host-associated sample.</title>
        <authorList>
            <person name="Hergert J."/>
            <person name="Casey R."/>
            <person name="Wagner J."/>
            <person name="Young E.L."/>
            <person name="Oakeson K.F."/>
        </authorList>
    </citation>
    <scope>NUCLEOTIDE SEQUENCE</scope>
    <source>
        <strain evidence="1">2022CK-00830</strain>
    </source>
</reference>
<dbReference type="Gene3D" id="3.40.50.450">
    <property type="match status" value="1"/>
</dbReference>
<sequence length="133" mass="15200">MRFYIASSFRNMEHVHYTAAQLVLRGHTHTYDWTRHGKATTHAELAAIGEAEMEGVIRSDVFIMMMPAGKGSHIELGIALGTGKEVWIYSESEHVYEPEQSSTFYHLPEVKRFVGTIENLIESVSKYERVKIK</sequence>
<evidence type="ECO:0000313" key="1">
    <source>
        <dbReference type="EMBL" id="WDH84041.1"/>
    </source>
</evidence>
<dbReference type="SUPFAM" id="SSF52309">
    <property type="entry name" value="N-(deoxy)ribosyltransferase-like"/>
    <property type="match status" value="1"/>
</dbReference>
<dbReference type="EMBL" id="CP118101">
    <property type="protein sequence ID" value="WDH84041.1"/>
    <property type="molecule type" value="Genomic_DNA"/>
</dbReference>
<dbReference type="InterPro" id="IPR007710">
    <property type="entry name" value="Nucleoside_deoxyribTrfase"/>
</dbReference>